<dbReference type="PANTHER" id="PTHR30007:SF0">
    <property type="entry name" value="TRANSPOSASE"/>
    <property type="match status" value="1"/>
</dbReference>
<feature type="region of interest" description="Disordered" evidence="1">
    <location>
        <begin position="201"/>
        <end position="222"/>
    </location>
</feature>
<dbReference type="AlphaFoldDB" id="A0A1L5NQR2"/>
<sequence>MIDRERSGRNADPSAVVVDSQTIKSPAAAGTRGFDGAKKIVGRKRHIAVDIDGHLLMVNLTTTDSSGAQAILDGLAKRWTLIKHLFADGAYDRRQLLYKAAFLDFVVEIVRRTIQASIPRRWVVERTFGWLTRYRRLVRDYEPRLDVSEAMIYAAMASPIIRRIKQAAPGMHVSVMYGTSKEGTALAMAADADIDNALPPAWASAPHAPDGQPRPRRRRSQL</sequence>
<evidence type="ECO:0000313" key="3">
    <source>
        <dbReference type="EMBL" id="APO70227.1"/>
    </source>
</evidence>
<dbReference type="EMBL" id="CP017104">
    <property type="protein sequence ID" value="APO70227.1"/>
    <property type="molecule type" value="Genomic_DNA"/>
</dbReference>
<dbReference type="GO" id="GO:0006313">
    <property type="term" value="P:DNA transposition"/>
    <property type="evidence" value="ECO:0007669"/>
    <property type="project" value="InterPro"/>
</dbReference>
<organism evidence="3 4">
    <name type="scientific">Rhizobium gallicum</name>
    <dbReference type="NCBI Taxonomy" id="56730"/>
    <lineage>
        <taxon>Bacteria</taxon>
        <taxon>Pseudomonadati</taxon>
        <taxon>Pseudomonadota</taxon>
        <taxon>Alphaproteobacteria</taxon>
        <taxon>Hyphomicrobiales</taxon>
        <taxon>Rhizobiaceae</taxon>
        <taxon>Rhizobium/Agrobacterium group</taxon>
        <taxon>Rhizobium</taxon>
    </lineage>
</organism>
<dbReference type="PANTHER" id="PTHR30007">
    <property type="entry name" value="PHP DOMAIN PROTEIN"/>
    <property type="match status" value="1"/>
</dbReference>
<proteinExistence type="predicted"/>
<reference evidence="3 4" key="1">
    <citation type="submission" date="2016-09" db="EMBL/GenBank/DDBJ databases">
        <title>The complete genome sequences of Rhizobium gallicum, symbiovars gallicum and phaseoli, symbionts associated to common bean (Phaseolus vulgaris).</title>
        <authorList>
            <person name="Bustos P."/>
            <person name="Santamaria R.I."/>
            <person name="Perez-Carrascal O.M."/>
            <person name="Juarez S."/>
            <person name="Lozano L."/>
            <person name="Martinez-Flores I."/>
            <person name="Martinez-Romero E."/>
            <person name="Cevallos M."/>
            <person name="Romero D."/>
            <person name="Davila G."/>
            <person name="Gonzalez V."/>
        </authorList>
    </citation>
    <scope>NUCLEOTIDE SEQUENCE [LARGE SCALE GENOMIC DNA]</scope>
    <source>
        <strain evidence="3 4">IE4872</strain>
        <plasmid evidence="4">prgalie4872c</plasmid>
    </source>
</reference>
<evidence type="ECO:0000259" key="2">
    <source>
        <dbReference type="Pfam" id="PF01609"/>
    </source>
</evidence>
<accession>A0A1L5NQR2</accession>
<feature type="domain" description="Transposase IS4-like" evidence="2">
    <location>
        <begin position="12"/>
        <end position="157"/>
    </location>
</feature>
<dbReference type="InterPro" id="IPR002559">
    <property type="entry name" value="Transposase_11"/>
</dbReference>
<evidence type="ECO:0000313" key="4">
    <source>
        <dbReference type="Proteomes" id="UP000184749"/>
    </source>
</evidence>
<protein>
    <submittedName>
        <fullName evidence="3">IS5 family insertion sequence transposase domain-containing protein</fullName>
    </submittedName>
</protein>
<dbReference type="GO" id="GO:0004803">
    <property type="term" value="F:transposase activity"/>
    <property type="evidence" value="ECO:0007669"/>
    <property type="project" value="InterPro"/>
</dbReference>
<evidence type="ECO:0000256" key="1">
    <source>
        <dbReference type="SAM" id="MobiDB-lite"/>
    </source>
</evidence>
<name>A0A1L5NQR2_9HYPH</name>
<dbReference type="GO" id="GO:0003677">
    <property type="term" value="F:DNA binding"/>
    <property type="evidence" value="ECO:0007669"/>
    <property type="project" value="InterPro"/>
</dbReference>
<dbReference type="Pfam" id="PF01609">
    <property type="entry name" value="DDE_Tnp_1"/>
    <property type="match status" value="1"/>
</dbReference>
<keyword evidence="3" id="KW-0614">Plasmid</keyword>
<geneLocation type="plasmid" evidence="4">
    <name>prgalie4872c</name>
</geneLocation>
<dbReference type="Proteomes" id="UP000184749">
    <property type="component" value="Plasmid pRgalIE4872c"/>
</dbReference>
<gene>
    <name evidence="3" type="ORF">IE4872_PC00199</name>
</gene>